<dbReference type="OrthoDB" id="430340at2759"/>
<dbReference type="AlphaFoldDB" id="A0A2G9TNX2"/>
<evidence type="ECO:0000313" key="3">
    <source>
        <dbReference type="EMBL" id="PIO59694.1"/>
    </source>
</evidence>
<evidence type="ECO:0000259" key="2">
    <source>
        <dbReference type="PROSITE" id="PS50025"/>
    </source>
</evidence>
<dbReference type="Pfam" id="PF02210">
    <property type="entry name" value="Laminin_G_2"/>
    <property type="match status" value="1"/>
</dbReference>
<dbReference type="InterPro" id="IPR001791">
    <property type="entry name" value="Laminin_G"/>
</dbReference>
<dbReference type="Gene3D" id="2.60.120.200">
    <property type="match status" value="2"/>
</dbReference>
<feature type="domain" description="Laminin G" evidence="2">
    <location>
        <begin position="187"/>
        <end position="349"/>
    </location>
</feature>
<evidence type="ECO:0000256" key="1">
    <source>
        <dbReference type="PROSITE-ProRule" id="PRU00122"/>
    </source>
</evidence>
<dbReference type="EMBL" id="KZ357156">
    <property type="protein sequence ID" value="PIO59694.1"/>
    <property type="molecule type" value="Genomic_DNA"/>
</dbReference>
<organism evidence="3 4">
    <name type="scientific">Teladorsagia circumcincta</name>
    <name type="common">Brown stomach worm</name>
    <name type="synonym">Ostertagia circumcincta</name>
    <dbReference type="NCBI Taxonomy" id="45464"/>
    <lineage>
        <taxon>Eukaryota</taxon>
        <taxon>Metazoa</taxon>
        <taxon>Ecdysozoa</taxon>
        <taxon>Nematoda</taxon>
        <taxon>Chromadorea</taxon>
        <taxon>Rhabditida</taxon>
        <taxon>Rhabditina</taxon>
        <taxon>Rhabditomorpha</taxon>
        <taxon>Strongyloidea</taxon>
        <taxon>Trichostrongylidae</taxon>
        <taxon>Teladorsagia</taxon>
    </lineage>
</organism>
<name>A0A2G9TNX2_TELCI</name>
<dbReference type="PROSITE" id="PS50025">
    <property type="entry name" value="LAM_G_DOMAIN"/>
    <property type="match status" value="1"/>
</dbReference>
<evidence type="ECO:0000313" key="4">
    <source>
        <dbReference type="Proteomes" id="UP000230423"/>
    </source>
</evidence>
<dbReference type="InterPro" id="IPR013320">
    <property type="entry name" value="ConA-like_dom_sf"/>
</dbReference>
<dbReference type="SMART" id="SM00282">
    <property type="entry name" value="LamG"/>
    <property type="match status" value="1"/>
</dbReference>
<keyword evidence="4" id="KW-1185">Reference proteome</keyword>
<proteinExistence type="predicted"/>
<comment type="caution">
    <text evidence="1">Lacks conserved residue(s) required for the propagation of feature annotation.</text>
</comment>
<gene>
    <name evidence="3" type="ORF">TELCIR_18834</name>
</gene>
<dbReference type="CDD" id="cd00110">
    <property type="entry name" value="LamG"/>
    <property type="match status" value="1"/>
</dbReference>
<accession>A0A2G9TNX2</accession>
<feature type="non-terminal residue" evidence="3">
    <location>
        <position position="1"/>
    </location>
</feature>
<reference evidence="3 4" key="1">
    <citation type="submission" date="2015-09" db="EMBL/GenBank/DDBJ databases">
        <title>Draft genome of the parasitic nematode Teladorsagia circumcincta isolate WARC Sus (inbred).</title>
        <authorList>
            <person name="Mitreva M."/>
        </authorList>
    </citation>
    <scope>NUCLEOTIDE SEQUENCE [LARGE SCALE GENOMIC DNA]</scope>
    <source>
        <strain evidence="3 4">S</strain>
    </source>
</reference>
<sequence>FVPTFFGQESLVFPPLTDEQLRNLNVVLAVNPSGKDGVIFETARRPSLAGEDPAILTRTPNIEHRARIDHGLVVIHCVGEQRNTERVEHDSIDEQRFKRQVTLSVSSRKYQKIGIPAVLQLNSGPPTVKTHYPTKFEQGTNGPVFLGSHIEATDPEMVHQGFIGVISSMTVSGEPVDLGTVARSPEMVSYDSCQHGLCLHSSRCRNANNPKVSMDLKPEDVEHNRMLLYVAADYDPESKKHLSVSVSDGSIVYSYSDGEGREEIRTAPIEPGVEYTVVLSRNDSTTSLFINQQMYERKNEMKTFEPGTDLFVGGLPPGLDVPDDVPATSFFGCINKVGSYALFVEGRAV</sequence>
<protein>
    <submittedName>
        <fullName evidence="3">Laminin G domain protein</fullName>
    </submittedName>
</protein>
<dbReference type="Proteomes" id="UP000230423">
    <property type="component" value="Unassembled WGS sequence"/>
</dbReference>
<dbReference type="SUPFAM" id="SSF49899">
    <property type="entry name" value="Concanavalin A-like lectins/glucanases"/>
    <property type="match status" value="2"/>
</dbReference>